<dbReference type="Pfam" id="PF07738">
    <property type="entry name" value="Sad1_UNC"/>
    <property type="match status" value="1"/>
</dbReference>
<feature type="compositionally biased region" description="Polar residues" evidence="5">
    <location>
        <begin position="59"/>
        <end position="68"/>
    </location>
</feature>
<feature type="signal peptide" evidence="6">
    <location>
        <begin position="1"/>
        <end position="24"/>
    </location>
</feature>
<feature type="compositionally biased region" description="Basic and acidic residues" evidence="5">
    <location>
        <begin position="69"/>
        <end position="85"/>
    </location>
</feature>
<keyword evidence="4" id="KW-0472">Membrane</keyword>
<name>A0AA36G0M5_9BILA</name>
<dbReference type="PANTHER" id="PTHR12953">
    <property type="entry name" value="MEMBRANE PROTEIN CH1 RELATED"/>
    <property type="match status" value="1"/>
</dbReference>
<comment type="subcellular location">
    <subcellularLocation>
        <location evidence="1">Endomembrane system</location>
    </subcellularLocation>
</comment>
<evidence type="ECO:0000313" key="8">
    <source>
        <dbReference type="EMBL" id="CAJ0575192.1"/>
    </source>
</evidence>
<protein>
    <recommendedName>
        <fullName evidence="7">SUN domain-containing protein</fullName>
    </recommendedName>
</protein>
<keyword evidence="6" id="KW-0732">Signal</keyword>
<evidence type="ECO:0000256" key="2">
    <source>
        <dbReference type="ARBA" id="ARBA00022692"/>
    </source>
</evidence>
<evidence type="ECO:0000259" key="7">
    <source>
        <dbReference type="Pfam" id="PF07738"/>
    </source>
</evidence>
<evidence type="ECO:0000256" key="3">
    <source>
        <dbReference type="ARBA" id="ARBA00022989"/>
    </source>
</evidence>
<feature type="compositionally biased region" description="Low complexity" evidence="5">
    <location>
        <begin position="661"/>
        <end position="674"/>
    </location>
</feature>
<evidence type="ECO:0000256" key="4">
    <source>
        <dbReference type="ARBA" id="ARBA00023136"/>
    </source>
</evidence>
<organism evidence="8 9">
    <name type="scientific">Mesorhabditis spiculigera</name>
    <dbReference type="NCBI Taxonomy" id="96644"/>
    <lineage>
        <taxon>Eukaryota</taxon>
        <taxon>Metazoa</taxon>
        <taxon>Ecdysozoa</taxon>
        <taxon>Nematoda</taxon>
        <taxon>Chromadorea</taxon>
        <taxon>Rhabditida</taxon>
        <taxon>Rhabditina</taxon>
        <taxon>Rhabditomorpha</taxon>
        <taxon>Rhabditoidea</taxon>
        <taxon>Rhabditidae</taxon>
        <taxon>Mesorhabditinae</taxon>
        <taxon>Mesorhabditis</taxon>
    </lineage>
</organism>
<feature type="compositionally biased region" description="Low complexity" evidence="5">
    <location>
        <begin position="426"/>
        <end position="441"/>
    </location>
</feature>
<dbReference type="PANTHER" id="PTHR12953:SF0">
    <property type="entry name" value="SUN DOMAIN-CONTAINING OSSIFICATION FACTOR"/>
    <property type="match status" value="1"/>
</dbReference>
<dbReference type="GO" id="GO:0016020">
    <property type="term" value="C:membrane"/>
    <property type="evidence" value="ECO:0007669"/>
    <property type="project" value="InterPro"/>
</dbReference>
<proteinExistence type="predicted"/>
<comment type="caution">
    <text evidence="8">The sequence shown here is derived from an EMBL/GenBank/DDBJ whole genome shotgun (WGS) entry which is preliminary data.</text>
</comment>
<feature type="compositionally biased region" description="Basic residues" evidence="5">
    <location>
        <begin position="675"/>
        <end position="684"/>
    </location>
</feature>
<evidence type="ECO:0000256" key="6">
    <source>
        <dbReference type="SAM" id="SignalP"/>
    </source>
</evidence>
<gene>
    <name evidence="8" type="ORF">MSPICULIGERA_LOCUS13507</name>
</gene>
<keyword evidence="9" id="KW-1185">Reference proteome</keyword>
<dbReference type="GO" id="GO:0034975">
    <property type="term" value="P:protein folding in endoplasmic reticulum"/>
    <property type="evidence" value="ECO:0007669"/>
    <property type="project" value="TreeGrafter"/>
</dbReference>
<feature type="compositionally biased region" description="Polar residues" evidence="5">
    <location>
        <begin position="364"/>
        <end position="373"/>
    </location>
</feature>
<evidence type="ECO:0000256" key="5">
    <source>
        <dbReference type="SAM" id="MobiDB-lite"/>
    </source>
</evidence>
<accession>A0AA36G0M5</accession>
<dbReference type="EMBL" id="CATQJA010002636">
    <property type="protein sequence ID" value="CAJ0575192.1"/>
    <property type="molecule type" value="Genomic_DNA"/>
</dbReference>
<reference evidence="8" key="1">
    <citation type="submission" date="2023-06" db="EMBL/GenBank/DDBJ databases">
        <authorList>
            <person name="Delattre M."/>
        </authorList>
    </citation>
    <scope>NUCLEOTIDE SEQUENCE</scope>
    <source>
        <strain evidence="8">AF72</strain>
    </source>
</reference>
<feature type="region of interest" description="Disordered" evidence="5">
    <location>
        <begin position="364"/>
        <end position="452"/>
    </location>
</feature>
<feature type="compositionally biased region" description="Polar residues" evidence="5">
    <location>
        <begin position="692"/>
        <end position="704"/>
    </location>
</feature>
<dbReference type="InterPro" id="IPR045120">
    <property type="entry name" value="Suco/Slp1-like"/>
</dbReference>
<dbReference type="AlphaFoldDB" id="A0AA36G0M5"/>
<dbReference type="GO" id="GO:0012505">
    <property type="term" value="C:endomembrane system"/>
    <property type="evidence" value="ECO:0007669"/>
    <property type="project" value="UniProtKB-SubCell"/>
</dbReference>
<feature type="non-terminal residue" evidence="8">
    <location>
        <position position="1"/>
    </location>
</feature>
<keyword evidence="3" id="KW-1133">Transmembrane helix</keyword>
<evidence type="ECO:0000313" key="9">
    <source>
        <dbReference type="Proteomes" id="UP001177023"/>
    </source>
</evidence>
<keyword evidence="2" id="KW-0812">Transmembrane</keyword>
<sequence>MDGPVSKLCHLLLAFLNLLALLAGDRPPPTVCPLDPLTNHAINPTTIGSSKAVLDHSEQVAQPASDANSQDKRVEEADGHEKDEYMRSPCDISEKFIVIELCETIQPHTIELGNYELFSSGPKAIRVSAAEKFPANEWSTVLEVELLSHYGKEHYCTLTMLRVLGMSIVEEYEAEAEIAAGRIGSAANTATATQPVPPAVVEVQKEITQKPPQPPAQIPPTPELIKPKLDDSTIELPKKSSLADPSNESQLTPRNLLRKIVNVWSFGTKKEIKFNSPGWYFICNVCAVQKNRTLSAHSKRFCEVAGLIIKTRPVPKPAVPNRKFLDTLGTRRRYRRLRFSFLQRFFLTLAHVAPPQFEQTPAISVETTPSSQEPIKAVEQAKEAPPAPEPATGIPEKPMESPPPPPKPIELKQAEKPVAATGDQPATSFTASTTTAQVTTAPIKEPVPESLPASSLTHKESVFIKLNKRIAALELNMSLSSEYLSELSRQYVAQSEAQEKNIVRAKRIADEAVINATTHINKTLNVQLETMRREVDELAKFLKTVRQESAHLQLRLAYRGYKEEAEDHCDSEEADDDDVMLHGQYYDIGSRDGVWTTEQVVYVVVGVQVLTVFIVAAIQWCFRSQAAPKVQLTLDDVNRIVELKMQELQVEALRKTPPPASNSSTTAGSGPTTSAKRRRRRKRKEHGETDSAVDSSLPTASMTHSDMDERDNDLTAMLPELEAAALDNAHCLESVSTSLVEPLAC</sequence>
<feature type="region of interest" description="Disordered" evidence="5">
    <location>
        <begin position="58"/>
        <end position="85"/>
    </location>
</feature>
<dbReference type="InterPro" id="IPR012919">
    <property type="entry name" value="SUN_dom"/>
</dbReference>
<feature type="region of interest" description="Disordered" evidence="5">
    <location>
        <begin position="652"/>
        <end position="707"/>
    </location>
</feature>
<dbReference type="GO" id="GO:0005737">
    <property type="term" value="C:cytoplasm"/>
    <property type="evidence" value="ECO:0007669"/>
    <property type="project" value="TreeGrafter"/>
</dbReference>
<dbReference type="Proteomes" id="UP001177023">
    <property type="component" value="Unassembled WGS sequence"/>
</dbReference>
<evidence type="ECO:0000256" key="1">
    <source>
        <dbReference type="ARBA" id="ARBA00004308"/>
    </source>
</evidence>
<feature type="domain" description="SUN" evidence="7">
    <location>
        <begin position="81"/>
        <end position="141"/>
    </location>
</feature>
<feature type="chain" id="PRO_5041209360" description="SUN domain-containing protein" evidence="6">
    <location>
        <begin position="25"/>
        <end position="745"/>
    </location>
</feature>